<dbReference type="PANTHER" id="PTHR45663:SF41">
    <property type="entry name" value="THIOREDOXIN-LIKE PROTEIN YUSE"/>
    <property type="match status" value="1"/>
</dbReference>
<evidence type="ECO:0000313" key="4">
    <source>
        <dbReference type="Proteomes" id="UP001589854"/>
    </source>
</evidence>
<dbReference type="RefSeq" id="WP_378939615.1">
    <property type="nucleotide sequence ID" value="NZ_JBHLVO010000053.1"/>
</dbReference>
<evidence type="ECO:0000259" key="2">
    <source>
        <dbReference type="Pfam" id="PF00085"/>
    </source>
</evidence>
<feature type="domain" description="Thioredoxin" evidence="2">
    <location>
        <begin position="42"/>
        <end position="134"/>
    </location>
</feature>
<dbReference type="InterPro" id="IPR036249">
    <property type="entry name" value="Thioredoxin-like_sf"/>
</dbReference>
<dbReference type="EMBL" id="JBHLVO010000053">
    <property type="protein sequence ID" value="MFC0274907.1"/>
    <property type="molecule type" value="Genomic_DNA"/>
</dbReference>
<dbReference type="SUPFAM" id="SSF52833">
    <property type="entry name" value="Thioredoxin-like"/>
    <property type="match status" value="1"/>
</dbReference>
<comment type="caution">
    <text evidence="3">The sequence shown here is derived from an EMBL/GenBank/DDBJ whole genome shotgun (WGS) entry which is preliminary data.</text>
</comment>
<dbReference type="Pfam" id="PF00085">
    <property type="entry name" value="Thioredoxin"/>
    <property type="match status" value="1"/>
</dbReference>
<dbReference type="CDD" id="cd02947">
    <property type="entry name" value="TRX_family"/>
    <property type="match status" value="1"/>
</dbReference>
<dbReference type="Proteomes" id="UP001589854">
    <property type="component" value="Unassembled WGS sequence"/>
</dbReference>
<evidence type="ECO:0000313" key="3">
    <source>
        <dbReference type="EMBL" id="MFC0274907.1"/>
    </source>
</evidence>
<keyword evidence="1" id="KW-0472">Membrane</keyword>
<sequence>MKIKNKEWFYYLLMGIVLVMGLVSSWYLYNLGNHESASGQQVSELKTEQLAEAIKQEELLFVYFYTPDCSQCKKNEKMVVSSATESRQKWVKANVKFNPDFNETYKIKSTPTLIVFKGGKEVSRLETDWDEEKVNAIFQGYQ</sequence>
<organism evidence="3 4">
    <name type="scientific">Metabacillus herbersteinensis</name>
    <dbReference type="NCBI Taxonomy" id="283816"/>
    <lineage>
        <taxon>Bacteria</taxon>
        <taxon>Bacillati</taxon>
        <taxon>Bacillota</taxon>
        <taxon>Bacilli</taxon>
        <taxon>Bacillales</taxon>
        <taxon>Bacillaceae</taxon>
        <taxon>Metabacillus</taxon>
    </lineage>
</organism>
<keyword evidence="1" id="KW-1133">Transmembrane helix</keyword>
<keyword evidence="1" id="KW-0812">Transmembrane</keyword>
<accession>A0ABV6GMJ8</accession>
<name>A0ABV6GMJ8_9BACI</name>
<keyword evidence="4" id="KW-1185">Reference proteome</keyword>
<dbReference type="PANTHER" id="PTHR45663">
    <property type="entry name" value="GEO12009P1"/>
    <property type="match status" value="1"/>
</dbReference>
<protein>
    <submittedName>
        <fullName evidence="3">Thioredoxin family protein</fullName>
    </submittedName>
</protein>
<evidence type="ECO:0000256" key="1">
    <source>
        <dbReference type="SAM" id="Phobius"/>
    </source>
</evidence>
<gene>
    <name evidence="3" type="ORF">ACFFIX_26745</name>
</gene>
<proteinExistence type="predicted"/>
<reference evidence="3 4" key="1">
    <citation type="submission" date="2024-09" db="EMBL/GenBank/DDBJ databases">
        <authorList>
            <person name="Sun Q."/>
            <person name="Mori K."/>
        </authorList>
    </citation>
    <scope>NUCLEOTIDE SEQUENCE [LARGE SCALE GENOMIC DNA]</scope>
    <source>
        <strain evidence="3 4">CCM 7228</strain>
    </source>
</reference>
<dbReference type="Gene3D" id="3.40.30.10">
    <property type="entry name" value="Glutaredoxin"/>
    <property type="match status" value="1"/>
</dbReference>
<feature type="transmembrane region" description="Helical" evidence="1">
    <location>
        <begin position="9"/>
        <end position="29"/>
    </location>
</feature>
<dbReference type="InterPro" id="IPR013766">
    <property type="entry name" value="Thioredoxin_domain"/>
</dbReference>